<protein>
    <submittedName>
        <fullName evidence="1">Uncharacterized protein</fullName>
    </submittedName>
</protein>
<dbReference type="Proteomes" id="UP000516412">
    <property type="component" value="Chromosome"/>
</dbReference>
<accession>A0ACD0ZQL3</accession>
<evidence type="ECO:0000313" key="1">
    <source>
        <dbReference type="EMBL" id="QNT60206.2"/>
    </source>
</evidence>
<proteinExistence type="predicted"/>
<name>A0ACD0ZQL3_9NEIS</name>
<dbReference type="EMBL" id="CP060414">
    <property type="protein sequence ID" value="QNT60206.2"/>
    <property type="molecule type" value="Genomic_DNA"/>
</dbReference>
<sequence>MCKNIDVKAMKLYHTPFMSDLNLIDPAAFAAEKQSLQGRFLLSRLDERVWSHEYFADKQAEVWFALKGGQDRFWRLFLDLTVTGSVPLVCQRCMQPMPFDFNEAGRIVLFDSEAGLDEAMLSDEDLEGMVAEETLDVRTLVEDQILMALPFSPRHENCAHAVAGEVNRDKPNPFAVLAGLKSSR</sequence>
<evidence type="ECO:0000313" key="2">
    <source>
        <dbReference type="Proteomes" id="UP000516412"/>
    </source>
</evidence>
<reference evidence="1" key="1">
    <citation type="submission" date="2024-06" db="EMBL/GenBank/DDBJ databases">
        <title>Complete Genome Sequence of mouse commensal type strain Neisseria musculi.</title>
        <authorList>
            <person name="Thapa E."/>
            <person name="Aluvathingal J."/>
            <person name="Nadendla S."/>
            <person name="Mehta A."/>
            <person name="Tettelin H."/>
            <person name="Weyand N.J."/>
        </authorList>
    </citation>
    <scope>NUCLEOTIDE SEQUENCE</scope>
    <source>
        <strain evidence="1">NW831</strain>
    </source>
</reference>
<keyword evidence="2" id="KW-1185">Reference proteome</keyword>
<organism evidence="1 2">
    <name type="scientific">Neisseria musculi</name>
    <dbReference type="NCBI Taxonomy" id="1815583"/>
    <lineage>
        <taxon>Bacteria</taxon>
        <taxon>Pseudomonadati</taxon>
        <taxon>Pseudomonadota</taxon>
        <taxon>Betaproteobacteria</taxon>
        <taxon>Neisseriales</taxon>
        <taxon>Neisseriaceae</taxon>
        <taxon>Neisseria</taxon>
    </lineage>
</organism>
<gene>
    <name evidence="1" type="ORF">H7A79_2504</name>
</gene>